<dbReference type="GO" id="GO:0007160">
    <property type="term" value="P:cell-matrix adhesion"/>
    <property type="evidence" value="ECO:0007669"/>
    <property type="project" value="TreeGrafter"/>
</dbReference>
<evidence type="ECO:0000313" key="8">
    <source>
        <dbReference type="EMBL" id="NXH35236.1"/>
    </source>
</evidence>
<feature type="compositionally biased region" description="Low complexity" evidence="7">
    <location>
        <begin position="499"/>
        <end position="520"/>
    </location>
</feature>
<comment type="subcellular location">
    <subcellularLocation>
        <location evidence="1">Membrane</location>
    </subcellularLocation>
</comment>
<evidence type="ECO:0000313" key="9">
    <source>
        <dbReference type="Proteomes" id="UP000534930"/>
    </source>
</evidence>
<dbReference type="InterPro" id="IPR010335">
    <property type="entry name" value="Mesothelin"/>
</dbReference>
<feature type="region of interest" description="Disordered" evidence="7">
    <location>
        <begin position="552"/>
        <end position="607"/>
    </location>
</feature>
<feature type="compositionally biased region" description="Low complexity" evidence="7">
    <location>
        <begin position="574"/>
        <end position="593"/>
    </location>
</feature>
<evidence type="ECO:0000256" key="3">
    <source>
        <dbReference type="ARBA" id="ARBA00022729"/>
    </source>
</evidence>
<keyword evidence="9" id="KW-1185">Reference proteome</keyword>
<sequence length="607" mass="64820">AQLSCLARLLAAKNLTADFGSLPPDLLLFFHPSEVRPGICREFYARASRGNLDLLPRGSWRRARLLRGALTCLGVRGSRLEPQQLGSLGALVCDLEPAAIPASGPAVLDSLKLCPGLTGAQRDALNALLLTGDTAYGDPSSWDLRTLQDLGPLVLALNQTTLSLVAEAAREDFRRSIVAAYSSQGPSQREKSLILLRAFAAASAASHPRLQRSAEHCPSEPITADSIPYLTPEQLDLCLSKDFLIENLEAVLDQPITSQSAEILKKKVDQCFPSEIPEEQLKRLGLLSRLYTEEEISQWAVKSSATLSALLSPSEGRWRDSQVQQLLSRYLALGGSLTGPLLREIGGERLCKLQEEQIQQIPAEAIGSAGQLNISSCSQTKKEQLYGKAREAFASLASAPGPYYCRIQPYLGGAPAEDLKSLANTGVAINMDLDTFLALNPKELQKLSVTDVKNLLGENLPELKETENTPLVVSWVKIQLQRELDCVLGIGLQGGLQEPTGTASPARPTTPASVTSTATVTSMATVTTSPHPSTPASVRPMATVTSYPRPTTLASVTSYPHPITSATPPPPTGGPTVPTATPTARPALTTRAPCSTHQAPTPDRATS</sequence>
<dbReference type="EMBL" id="VWZQ01011964">
    <property type="protein sequence ID" value="NXH35236.1"/>
    <property type="molecule type" value="Genomic_DNA"/>
</dbReference>
<evidence type="ECO:0000256" key="7">
    <source>
        <dbReference type="SAM" id="MobiDB-lite"/>
    </source>
</evidence>
<keyword evidence="4" id="KW-0130">Cell adhesion</keyword>
<accession>A0A7K9JBK0</accession>
<evidence type="ECO:0000256" key="5">
    <source>
        <dbReference type="ARBA" id="ARBA00023136"/>
    </source>
</evidence>
<dbReference type="Proteomes" id="UP000534930">
    <property type="component" value="Unassembled WGS sequence"/>
</dbReference>
<reference evidence="8 9" key="1">
    <citation type="submission" date="2019-09" db="EMBL/GenBank/DDBJ databases">
        <title>Bird 10,000 Genomes (B10K) Project - Family phase.</title>
        <authorList>
            <person name="Zhang G."/>
        </authorList>
    </citation>
    <scope>NUCLEOTIDE SEQUENCE [LARGE SCALE GENOMIC DNA]</scope>
    <source>
        <strain evidence="8">B10K-DU-001-33</strain>
        <tissue evidence="8">Muscle</tissue>
    </source>
</reference>
<dbReference type="AlphaFoldDB" id="A0A7K9JBK0"/>
<gene>
    <name evidence="8" type="primary">Mslnl</name>
    <name evidence="8" type="ORF">MYIHEB_R15276</name>
</gene>
<keyword evidence="5" id="KW-0472">Membrane</keyword>
<evidence type="ECO:0000256" key="2">
    <source>
        <dbReference type="ARBA" id="ARBA00011016"/>
    </source>
</evidence>
<dbReference type="InterPro" id="IPR026664">
    <property type="entry name" value="Stereocilin-rel"/>
</dbReference>
<evidence type="ECO:0000256" key="4">
    <source>
        <dbReference type="ARBA" id="ARBA00022889"/>
    </source>
</evidence>
<feature type="region of interest" description="Disordered" evidence="7">
    <location>
        <begin position="498"/>
        <end position="520"/>
    </location>
</feature>
<comment type="similarity">
    <text evidence="2">Belongs to the mesothelin family.</text>
</comment>
<dbReference type="PANTHER" id="PTHR23412">
    <property type="entry name" value="STEREOCILIN RELATED"/>
    <property type="match status" value="1"/>
</dbReference>
<dbReference type="Gene3D" id="1.20.970.40">
    <property type="match status" value="1"/>
</dbReference>
<dbReference type="Pfam" id="PF06060">
    <property type="entry name" value="Mesothelin"/>
    <property type="match status" value="1"/>
</dbReference>
<dbReference type="GO" id="GO:0009986">
    <property type="term" value="C:cell surface"/>
    <property type="evidence" value="ECO:0007669"/>
    <property type="project" value="TreeGrafter"/>
</dbReference>
<feature type="compositionally biased region" description="Polar residues" evidence="7">
    <location>
        <begin position="595"/>
        <end position="607"/>
    </location>
</feature>
<comment type="caution">
    <text evidence="8">The sequence shown here is derived from an EMBL/GenBank/DDBJ whole genome shotgun (WGS) entry which is preliminary data.</text>
</comment>
<proteinExistence type="inferred from homology"/>
<evidence type="ECO:0000256" key="6">
    <source>
        <dbReference type="ARBA" id="ARBA00023180"/>
    </source>
</evidence>
<organism evidence="8 9">
    <name type="scientific">Myiagra hebetior</name>
    <dbReference type="NCBI Taxonomy" id="381031"/>
    <lineage>
        <taxon>Eukaryota</taxon>
        <taxon>Metazoa</taxon>
        <taxon>Chordata</taxon>
        <taxon>Craniata</taxon>
        <taxon>Vertebrata</taxon>
        <taxon>Euteleostomi</taxon>
        <taxon>Archelosauria</taxon>
        <taxon>Archosauria</taxon>
        <taxon>Dinosauria</taxon>
        <taxon>Saurischia</taxon>
        <taxon>Theropoda</taxon>
        <taxon>Coelurosauria</taxon>
        <taxon>Aves</taxon>
        <taxon>Neognathae</taxon>
        <taxon>Neoaves</taxon>
        <taxon>Telluraves</taxon>
        <taxon>Australaves</taxon>
        <taxon>Passeriformes</taxon>
        <taxon>Corvoidea</taxon>
        <taxon>Monarchidae</taxon>
        <taxon>Myiagra</taxon>
    </lineage>
</organism>
<dbReference type="GO" id="GO:0016020">
    <property type="term" value="C:membrane"/>
    <property type="evidence" value="ECO:0007669"/>
    <property type="project" value="UniProtKB-SubCell"/>
</dbReference>
<feature type="non-terminal residue" evidence="8">
    <location>
        <position position="607"/>
    </location>
</feature>
<evidence type="ECO:0000256" key="1">
    <source>
        <dbReference type="ARBA" id="ARBA00004370"/>
    </source>
</evidence>
<dbReference type="PANTHER" id="PTHR23412:SF15">
    <property type="entry name" value="MESOTHELIN-LIKE PROTEIN"/>
    <property type="match status" value="1"/>
</dbReference>
<keyword evidence="6" id="KW-0325">Glycoprotein</keyword>
<feature type="non-terminal residue" evidence="8">
    <location>
        <position position="1"/>
    </location>
</feature>
<keyword evidence="3" id="KW-0732">Signal</keyword>
<name>A0A7K9JBK0_9CORV</name>
<protein>
    <submittedName>
        <fullName evidence="8">MSLNL protein</fullName>
    </submittedName>
</protein>